<evidence type="ECO:0000256" key="2">
    <source>
        <dbReference type="ARBA" id="ARBA00022748"/>
    </source>
</evidence>
<protein>
    <submittedName>
        <fullName evidence="7">Redoxin</fullName>
    </submittedName>
</protein>
<evidence type="ECO:0000256" key="5">
    <source>
        <dbReference type="SAM" id="SignalP"/>
    </source>
</evidence>
<feature type="chain" id="PRO_5046337351" evidence="5">
    <location>
        <begin position="23"/>
        <end position="194"/>
    </location>
</feature>
<proteinExistence type="predicted"/>
<comment type="subcellular location">
    <subcellularLocation>
        <location evidence="1">Cell envelope</location>
    </subcellularLocation>
</comment>
<dbReference type="PANTHER" id="PTHR42852:SF6">
    <property type="entry name" value="THIOL:DISULFIDE INTERCHANGE PROTEIN DSBE"/>
    <property type="match status" value="1"/>
</dbReference>
<feature type="signal peptide" evidence="5">
    <location>
        <begin position="1"/>
        <end position="22"/>
    </location>
</feature>
<evidence type="ECO:0000313" key="8">
    <source>
        <dbReference type="Proteomes" id="UP000191820"/>
    </source>
</evidence>
<accession>A0ABN4YK49</accession>
<keyword evidence="5" id="KW-0732">Signal</keyword>
<dbReference type="InterPro" id="IPR036249">
    <property type="entry name" value="Thioredoxin-like_sf"/>
</dbReference>
<evidence type="ECO:0000256" key="1">
    <source>
        <dbReference type="ARBA" id="ARBA00004196"/>
    </source>
</evidence>
<dbReference type="PANTHER" id="PTHR42852">
    <property type="entry name" value="THIOL:DISULFIDE INTERCHANGE PROTEIN DSBE"/>
    <property type="match status" value="1"/>
</dbReference>
<dbReference type="PROSITE" id="PS51352">
    <property type="entry name" value="THIOREDOXIN_2"/>
    <property type="match status" value="1"/>
</dbReference>
<keyword evidence="3" id="KW-1015">Disulfide bond</keyword>
<dbReference type="Pfam" id="PF00578">
    <property type="entry name" value="AhpC-TSA"/>
    <property type="match status" value="1"/>
</dbReference>
<gene>
    <name evidence="7" type="ORF">SJ2017_3662</name>
</gene>
<dbReference type="InterPro" id="IPR013766">
    <property type="entry name" value="Thioredoxin_domain"/>
</dbReference>
<evidence type="ECO:0000256" key="3">
    <source>
        <dbReference type="ARBA" id="ARBA00023157"/>
    </source>
</evidence>
<evidence type="ECO:0000313" key="7">
    <source>
        <dbReference type="EMBL" id="ARD23908.1"/>
    </source>
</evidence>
<dbReference type="Proteomes" id="UP000191820">
    <property type="component" value="Chromosome"/>
</dbReference>
<dbReference type="Gene3D" id="3.40.30.10">
    <property type="entry name" value="Glutaredoxin"/>
    <property type="match status" value="1"/>
</dbReference>
<evidence type="ECO:0000256" key="4">
    <source>
        <dbReference type="ARBA" id="ARBA00023284"/>
    </source>
</evidence>
<feature type="domain" description="Thioredoxin" evidence="6">
    <location>
        <begin position="48"/>
        <end position="189"/>
    </location>
</feature>
<dbReference type="InterPro" id="IPR000866">
    <property type="entry name" value="AhpC/TSA"/>
</dbReference>
<evidence type="ECO:0000259" key="6">
    <source>
        <dbReference type="PROSITE" id="PS51352"/>
    </source>
</evidence>
<name>A0ABN4YK49_9GAMM</name>
<dbReference type="RefSeq" id="WP_080916881.1">
    <property type="nucleotide sequence ID" value="NZ_CP020472.1"/>
</dbReference>
<organism evidence="7 8">
    <name type="scientific">Shewanella japonica</name>
    <dbReference type="NCBI Taxonomy" id="93973"/>
    <lineage>
        <taxon>Bacteria</taxon>
        <taxon>Pseudomonadati</taxon>
        <taxon>Pseudomonadota</taxon>
        <taxon>Gammaproteobacteria</taxon>
        <taxon>Alteromonadales</taxon>
        <taxon>Shewanellaceae</taxon>
        <taxon>Shewanella</taxon>
    </lineage>
</organism>
<dbReference type="CDD" id="cd02966">
    <property type="entry name" value="TlpA_like_family"/>
    <property type="match status" value="1"/>
</dbReference>
<dbReference type="EMBL" id="CP020472">
    <property type="protein sequence ID" value="ARD23908.1"/>
    <property type="molecule type" value="Genomic_DNA"/>
</dbReference>
<keyword evidence="2" id="KW-0201">Cytochrome c-type biogenesis</keyword>
<dbReference type="InterPro" id="IPR050553">
    <property type="entry name" value="Thioredoxin_ResA/DsbE_sf"/>
</dbReference>
<dbReference type="SUPFAM" id="SSF52833">
    <property type="entry name" value="Thioredoxin-like"/>
    <property type="match status" value="1"/>
</dbReference>
<keyword evidence="4" id="KW-0676">Redox-active center</keyword>
<sequence length="194" mass="21968">MNKLLPFTMLLLTGSLHLNAVASPNEAKVYETGEPIAKPMVMSRFVELHNARKIKDIDFKDQQLKTVNLKQHQGKLVMVNLWATWCAPCIKEIPAMQAIKARNKDKDFALVPISIDEDPANIQPFFEKHGFGEYATWIDPDKDIDYIMPADLLPASFFLDGKGNLVGFVRGYIDWTDEGIQPYLDGLIAKYANR</sequence>
<reference evidence="7 8" key="1">
    <citation type="submission" date="2017-03" db="EMBL/GenBank/DDBJ databases">
        <title>Genome sequencing of Shewanella japonica KCTC 22435.</title>
        <authorList>
            <person name="Kim K.M."/>
        </authorList>
    </citation>
    <scope>NUCLEOTIDE SEQUENCE [LARGE SCALE GENOMIC DNA]</scope>
    <source>
        <strain evidence="7 8">KCTC 22435</strain>
    </source>
</reference>
<keyword evidence="8" id="KW-1185">Reference proteome</keyword>